<sequence>MNLVPTCFGLRSLKLTKMLLATTYLGRTPSNRLSSDTAQSTAHDQSKKSAVGNELFQRHFYNSVLQCNLKELVEIAAAEAQLGRWPSASHPSSTEVEPLQRHLIEPLQRHLNLTLPGVLKILRFVCSINRETLEHYAENTRSTSHGQFLLELLNPHRLMINLYDPLSHVGVRQPSRLLYDCPGLLLGCSIPAKTSCDTLETSHTSKSRKRTVVTDALDELSSLLPRNDLISLLNRFPGVLLRPRDELIELHTYLVEKMGLLSTEVVRASRTRTQSHGLRHATGLRLVNCPAWCLPIERVRTRHSLALLAGCWPLSKAVTAREGSQDEMLANLLTCPPSNVPFWLGLSSSKTDRKESTVSRSTSVFLSPMDVNVFESILSNTAFGPEPSGKRWAMHELADHAPPDGEPTQTTDIQT</sequence>
<dbReference type="STRING" id="147828.A0A4S2L6A3"/>
<dbReference type="AlphaFoldDB" id="A0A4S2L6A3"/>
<evidence type="ECO:0000313" key="2">
    <source>
        <dbReference type="Proteomes" id="UP000308267"/>
    </source>
</evidence>
<gene>
    <name evidence="1" type="ORF">CRM22_009722</name>
</gene>
<keyword evidence="2" id="KW-1185">Reference proteome</keyword>
<comment type="caution">
    <text evidence="1">The sequence shown here is derived from an EMBL/GenBank/DDBJ whole genome shotgun (WGS) entry which is preliminary data.</text>
</comment>
<name>A0A4S2L6A3_OPIFE</name>
<dbReference type="EMBL" id="SJOL01009319">
    <property type="protein sequence ID" value="TGZ58240.1"/>
    <property type="molecule type" value="Genomic_DNA"/>
</dbReference>
<protein>
    <submittedName>
        <fullName evidence="1">Uncharacterized protein</fullName>
    </submittedName>
</protein>
<proteinExistence type="predicted"/>
<dbReference type="Proteomes" id="UP000308267">
    <property type="component" value="Unassembled WGS sequence"/>
</dbReference>
<organism evidence="1 2">
    <name type="scientific">Opisthorchis felineus</name>
    <dbReference type="NCBI Taxonomy" id="147828"/>
    <lineage>
        <taxon>Eukaryota</taxon>
        <taxon>Metazoa</taxon>
        <taxon>Spiralia</taxon>
        <taxon>Lophotrochozoa</taxon>
        <taxon>Platyhelminthes</taxon>
        <taxon>Trematoda</taxon>
        <taxon>Digenea</taxon>
        <taxon>Opisthorchiida</taxon>
        <taxon>Opisthorchiata</taxon>
        <taxon>Opisthorchiidae</taxon>
        <taxon>Opisthorchis</taxon>
    </lineage>
</organism>
<accession>A0A4S2L6A3</accession>
<evidence type="ECO:0000313" key="1">
    <source>
        <dbReference type="EMBL" id="TGZ58240.1"/>
    </source>
</evidence>
<dbReference type="OrthoDB" id="6280678at2759"/>
<reference evidence="1 2" key="1">
    <citation type="journal article" date="2019" name="BMC Genomics">
        <title>New insights from Opisthorchis felineus genome: update on genomics of the epidemiologically important liver flukes.</title>
        <authorList>
            <person name="Ershov N.I."/>
            <person name="Mordvinov V.A."/>
            <person name="Prokhortchouk E.B."/>
            <person name="Pakharukova M.Y."/>
            <person name="Gunbin K.V."/>
            <person name="Ustyantsev K."/>
            <person name="Genaev M.A."/>
            <person name="Blinov A.G."/>
            <person name="Mazur A."/>
            <person name="Boulygina E."/>
            <person name="Tsygankova S."/>
            <person name="Khrameeva E."/>
            <person name="Chekanov N."/>
            <person name="Fan G."/>
            <person name="Xiao A."/>
            <person name="Zhang H."/>
            <person name="Xu X."/>
            <person name="Yang H."/>
            <person name="Solovyev V."/>
            <person name="Lee S.M."/>
            <person name="Liu X."/>
            <person name="Afonnikov D.A."/>
            <person name="Skryabin K.G."/>
        </authorList>
    </citation>
    <scope>NUCLEOTIDE SEQUENCE [LARGE SCALE GENOMIC DNA]</scope>
    <source>
        <strain evidence="1">AK-0245</strain>
        <tissue evidence="1">Whole organism</tissue>
    </source>
</reference>